<feature type="transmembrane region" description="Helical" evidence="13">
    <location>
        <begin position="148"/>
        <end position="168"/>
    </location>
</feature>
<keyword evidence="8 13" id="KW-1133">Transmembrane helix</keyword>
<keyword evidence="6" id="KW-0509">mRNA transport</keyword>
<evidence type="ECO:0000256" key="2">
    <source>
        <dbReference type="ARBA" id="ARBA00004567"/>
    </source>
</evidence>
<evidence type="ECO:0000313" key="15">
    <source>
        <dbReference type="Proteomes" id="UP001152300"/>
    </source>
</evidence>
<dbReference type="Pfam" id="PF09531">
    <property type="entry name" value="Ndc1_Nup"/>
    <property type="match status" value="1"/>
</dbReference>
<dbReference type="GO" id="GO:0006999">
    <property type="term" value="P:nuclear pore organization"/>
    <property type="evidence" value="ECO:0007669"/>
    <property type="project" value="TreeGrafter"/>
</dbReference>
<evidence type="ECO:0000256" key="7">
    <source>
        <dbReference type="ARBA" id="ARBA00022927"/>
    </source>
</evidence>
<dbReference type="InterPro" id="IPR019049">
    <property type="entry name" value="Nucleoporin_prot_Ndc1/Nup"/>
</dbReference>
<evidence type="ECO:0000256" key="10">
    <source>
        <dbReference type="ARBA" id="ARBA00023132"/>
    </source>
</evidence>
<name>A0A9X0DEK8_9HELO</name>
<evidence type="ECO:0000256" key="4">
    <source>
        <dbReference type="ARBA" id="ARBA00022448"/>
    </source>
</evidence>
<feature type="transmembrane region" description="Helical" evidence="13">
    <location>
        <begin position="215"/>
        <end position="241"/>
    </location>
</feature>
<keyword evidence="7" id="KW-0653">Protein transport</keyword>
<comment type="subcellular location">
    <subcellularLocation>
        <location evidence="1">Nucleus membrane</location>
        <topology evidence="1">Multi-pass membrane protein</topology>
    </subcellularLocation>
    <subcellularLocation>
        <location evidence="2">Nucleus</location>
        <location evidence="2">Nuclear pore complex</location>
    </subcellularLocation>
</comment>
<dbReference type="GO" id="GO:0005816">
    <property type="term" value="C:spindle pole body"/>
    <property type="evidence" value="ECO:0007669"/>
    <property type="project" value="TreeGrafter"/>
</dbReference>
<dbReference type="GO" id="GO:0031965">
    <property type="term" value="C:nuclear membrane"/>
    <property type="evidence" value="ECO:0007669"/>
    <property type="project" value="UniProtKB-SubCell"/>
</dbReference>
<dbReference type="PANTHER" id="PTHR13269:SF6">
    <property type="entry name" value="NUCLEOPORIN NDC1"/>
    <property type="match status" value="1"/>
</dbReference>
<comment type="caution">
    <text evidence="14">The sequence shown here is derived from an EMBL/GenBank/DDBJ whole genome shotgun (WGS) entry which is preliminary data.</text>
</comment>
<feature type="transmembrane region" description="Helical" evidence="13">
    <location>
        <begin position="279"/>
        <end position="306"/>
    </location>
</feature>
<protein>
    <recommendedName>
        <fullName evidence="16">Nuclear envelope protein</fullName>
    </recommendedName>
</protein>
<evidence type="ECO:0000256" key="9">
    <source>
        <dbReference type="ARBA" id="ARBA00023010"/>
    </source>
</evidence>
<keyword evidence="12" id="KW-0539">Nucleus</keyword>
<proteinExistence type="inferred from homology"/>
<dbReference type="GO" id="GO:0051028">
    <property type="term" value="P:mRNA transport"/>
    <property type="evidence" value="ECO:0007669"/>
    <property type="project" value="UniProtKB-KW"/>
</dbReference>
<dbReference type="GO" id="GO:0070762">
    <property type="term" value="C:nuclear pore transmembrane ring"/>
    <property type="evidence" value="ECO:0007669"/>
    <property type="project" value="TreeGrafter"/>
</dbReference>
<sequence>MPPAVRIRPYKDFLTPALHRRFALATAVLAAVCYIEAVWIGEWNSFLWSWFPLGRAGIRTGLFFICAFMIFILRVAQLHVGMRTSISTFHTFIQYAPKFQTVQTALWYLFSAWFFSEIYIWSVPESAGLNRIKLAAKTSRPILNEKPIYLTMFLLFNAIVQAGFHLLYDYDRIDIPLTKAGPEVSSEQPSHTTVLPTVQLKARAMPLAISCLKRVAIMAVVSPFIYSMNISLPVPFILPIYTFNIRESVWGFTRSFAKIFWNLPKAATPPNELPFHWTMVLRTIIAGLMLTLLWEFGNLAFSVYVAQAPLKNDRPITYESRDPNGSLLTGLKGKKLQTRAFAFWELVEIAQRYQGRRKAIFEDIDRVGGSAWSQILAACLDTINEINQRIEEYDPKKQPLVISVYEEQETQDPVSSLPRLLTESLKEEPKGGLVKKPEPAESRSRRYLEAVGSFAKSQGELSPPDKISRSRQLKDDKKKAAIKAAVPTQFQQPEGIQKILREQAIVILRLPFGKPFRQEYRKEIASVVLGTPYGDLGIIIDAIDSITRFAVCSLVEDKYGKVQKDIKDIVETYTKTIVEVQKFRNRLGAHWTDVEGRQESPEVDLLLAVLKSGLGEIVGAFGDYSVELKINQTALRAAREAMNMPPPRQEDMEQRRR</sequence>
<dbReference type="GO" id="GO:0070631">
    <property type="term" value="P:spindle pole body localization"/>
    <property type="evidence" value="ECO:0007669"/>
    <property type="project" value="TreeGrafter"/>
</dbReference>
<dbReference type="Proteomes" id="UP001152300">
    <property type="component" value="Unassembled WGS sequence"/>
</dbReference>
<keyword evidence="10" id="KW-0906">Nuclear pore complex</keyword>
<dbReference type="PANTHER" id="PTHR13269">
    <property type="entry name" value="NUCLEOPORIN NDC1"/>
    <property type="match status" value="1"/>
</dbReference>
<accession>A0A9X0DEK8</accession>
<evidence type="ECO:0000313" key="14">
    <source>
        <dbReference type="EMBL" id="KAJ8059959.1"/>
    </source>
</evidence>
<evidence type="ECO:0000256" key="12">
    <source>
        <dbReference type="ARBA" id="ARBA00023242"/>
    </source>
</evidence>
<evidence type="ECO:0000256" key="13">
    <source>
        <dbReference type="SAM" id="Phobius"/>
    </source>
</evidence>
<evidence type="ECO:0000256" key="3">
    <source>
        <dbReference type="ARBA" id="ARBA00005760"/>
    </source>
</evidence>
<dbReference type="AlphaFoldDB" id="A0A9X0DEK8"/>
<dbReference type="OrthoDB" id="67850at2759"/>
<dbReference type="GO" id="GO:0015031">
    <property type="term" value="P:protein transport"/>
    <property type="evidence" value="ECO:0007669"/>
    <property type="project" value="UniProtKB-KW"/>
</dbReference>
<evidence type="ECO:0000256" key="1">
    <source>
        <dbReference type="ARBA" id="ARBA00004232"/>
    </source>
</evidence>
<feature type="transmembrane region" description="Helical" evidence="13">
    <location>
        <begin position="21"/>
        <end position="41"/>
    </location>
</feature>
<evidence type="ECO:0008006" key="16">
    <source>
        <dbReference type="Google" id="ProtNLM"/>
    </source>
</evidence>
<evidence type="ECO:0000256" key="5">
    <source>
        <dbReference type="ARBA" id="ARBA00022692"/>
    </source>
</evidence>
<keyword evidence="11 13" id="KW-0472">Membrane</keyword>
<dbReference type="EMBL" id="JAPEIS010000014">
    <property type="protein sequence ID" value="KAJ8059959.1"/>
    <property type="molecule type" value="Genomic_DNA"/>
</dbReference>
<feature type="transmembrane region" description="Helical" evidence="13">
    <location>
        <begin position="101"/>
        <end position="121"/>
    </location>
</feature>
<reference evidence="14" key="1">
    <citation type="submission" date="2022-11" db="EMBL/GenBank/DDBJ databases">
        <title>Genome Resource of Sclerotinia nivalis Strain SnTB1, a Plant Pathogen Isolated from American Ginseng.</title>
        <authorList>
            <person name="Fan S."/>
        </authorList>
    </citation>
    <scope>NUCLEOTIDE SEQUENCE</scope>
    <source>
        <strain evidence="14">SnTB1</strain>
    </source>
</reference>
<organism evidence="14 15">
    <name type="scientific">Sclerotinia nivalis</name>
    <dbReference type="NCBI Taxonomy" id="352851"/>
    <lineage>
        <taxon>Eukaryota</taxon>
        <taxon>Fungi</taxon>
        <taxon>Dikarya</taxon>
        <taxon>Ascomycota</taxon>
        <taxon>Pezizomycotina</taxon>
        <taxon>Leotiomycetes</taxon>
        <taxon>Helotiales</taxon>
        <taxon>Sclerotiniaceae</taxon>
        <taxon>Sclerotinia</taxon>
    </lineage>
</organism>
<keyword evidence="9" id="KW-0811">Translocation</keyword>
<evidence type="ECO:0000256" key="11">
    <source>
        <dbReference type="ARBA" id="ARBA00023136"/>
    </source>
</evidence>
<evidence type="ECO:0000256" key="6">
    <source>
        <dbReference type="ARBA" id="ARBA00022816"/>
    </source>
</evidence>
<feature type="transmembrane region" description="Helical" evidence="13">
    <location>
        <begin position="61"/>
        <end position="80"/>
    </location>
</feature>
<keyword evidence="15" id="KW-1185">Reference proteome</keyword>
<keyword evidence="4" id="KW-0813">Transport</keyword>
<dbReference type="GO" id="GO:0106166">
    <property type="term" value="F:spindle pole body-nuclear membrane anchor activity"/>
    <property type="evidence" value="ECO:0007669"/>
    <property type="project" value="TreeGrafter"/>
</dbReference>
<comment type="similarity">
    <text evidence="3">Belongs to the NDC1 family.</text>
</comment>
<gene>
    <name evidence="14" type="ORF">OCU04_011575</name>
</gene>
<keyword evidence="5 13" id="KW-0812">Transmembrane</keyword>
<evidence type="ECO:0000256" key="8">
    <source>
        <dbReference type="ARBA" id="ARBA00022989"/>
    </source>
</evidence>